<evidence type="ECO:0000256" key="1">
    <source>
        <dbReference type="ARBA" id="ARBA00004127"/>
    </source>
</evidence>
<feature type="domain" description="DUF202" evidence="6">
    <location>
        <begin position="20"/>
        <end position="85"/>
    </location>
</feature>
<dbReference type="InterPro" id="IPR003807">
    <property type="entry name" value="DUF202"/>
</dbReference>
<evidence type="ECO:0000256" key="4">
    <source>
        <dbReference type="ARBA" id="ARBA00023136"/>
    </source>
</evidence>
<evidence type="ECO:0000256" key="5">
    <source>
        <dbReference type="SAM" id="Phobius"/>
    </source>
</evidence>
<dbReference type="GO" id="GO:0012505">
    <property type="term" value="C:endomembrane system"/>
    <property type="evidence" value="ECO:0007669"/>
    <property type="project" value="UniProtKB-SubCell"/>
</dbReference>
<feature type="transmembrane region" description="Helical" evidence="5">
    <location>
        <begin position="57"/>
        <end position="78"/>
    </location>
</feature>
<protein>
    <submittedName>
        <fullName evidence="7">Putative membrane protein</fullName>
    </submittedName>
</protein>
<feature type="transmembrane region" description="Helical" evidence="5">
    <location>
        <begin position="29"/>
        <end position="50"/>
    </location>
</feature>
<comment type="subcellular location">
    <subcellularLocation>
        <location evidence="1">Endomembrane system</location>
        <topology evidence="1">Multi-pass membrane protein</topology>
    </subcellularLocation>
</comment>
<evidence type="ECO:0000313" key="7">
    <source>
        <dbReference type="EMBL" id="PWV81338.1"/>
    </source>
</evidence>
<feature type="transmembrane region" description="Helical" evidence="5">
    <location>
        <begin position="98"/>
        <end position="120"/>
    </location>
</feature>
<proteinExistence type="predicted"/>
<gene>
    <name evidence="7" type="ORF">DFR69_101678</name>
</gene>
<dbReference type="Pfam" id="PF02656">
    <property type="entry name" value="DUF202"/>
    <property type="match status" value="1"/>
</dbReference>
<evidence type="ECO:0000313" key="8">
    <source>
        <dbReference type="Proteomes" id="UP000246410"/>
    </source>
</evidence>
<keyword evidence="4 5" id="KW-0472">Membrane</keyword>
<evidence type="ECO:0000256" key="3">
    <source>
        <dbReference type="ARBA" id="ARBA00022989"/>
    </source>
</evidence>
<sequence>MVLPEVGGESEDGEGEVDYRFTLANERTFLAWIRTALGLLAGGVAVHTLVQPLRLAGFGGIIAVSCLIMSFAVALGAFRHWQRVNVAMRGGAPLPGTILVPVLSVGVAVVAVLACLAVLLS</sequence>
<evidence type="ECO:0000256" key="2">
    <source>
        <dbReference type="ARBA" id="ARBA00022692"/>
    </source>
</evidence>
<accession>A0A317P546</accession>
<dbReference type="AlphaFoldDB" id="A0A317P546"/>
<organism evidence="7 8">
    <name type="scientific">Nocardia neocaledoniensis</name>
    <dbReference type="NCBI Taxonomy" id="236511"/>
    <lineage>
        <taxon>Bacteria</taxon>
        <taxon>Bacillati</taxon>
        <taxon>Actinomycetota</taxon>
        <taxon>Actinomycetes</taxon>
        <taxon>Mycobacteriales</taxon>
        <taxon>Nocardiaceae</taxon>
        <taxon>Nocardia</taxon>
    </lineage>
</organism>
<dbReference type="Proteomes" id="UP000246410">
    <property type="component" value="Unassembled WGS sequence"/>
</dbReference>
<keyword evidence="3 5" id="KW-1133">Transmembrane helix</keyword>
<keyword evidence="8" id="KW-1185">Reference proteome</keyword>
<evidence type="ECO:0000259" key="6">
    <source>
        <dbReference type="Pfam" id="PF02656"/>
    </source>
</evidence>
<comment type="caution">
    <text evidence="7">The sequence shown here is derived from an EMBL/GenBank/DDBJ whole genome shotgun (WGS) entry which is preliminary data.</text>
</comment>
<dbReference type="EMBL" id="QGTL01000001">
    <property type="protein sequence ID" value="PWV81338.1"/>
    <property type="molecule type" value="Genomic_DNA"/>
</dbReference>
<name>A0A317P546_9NOCA</name>
<reference evidence="7 8" key="1">
    <citation type="submission" date="2018-05" db="EMBL/GenBank/DDBJ databases">
        <title>Genomic Encyclopedia of Type Strains, Phase IV (KMG-IV): sequencing the most valuable type-strain genomes for metagenomic binning, comparative biology and taxonomic classification.</title>
        <authorList>
            <person name="Goeker M."/>
        </authorList>
    </citation>
    <scope>NUCLEOTIDE SEQUENCE [LARGE SCALE GENOMIC DNA]</scope>
    <source>
        <strain evidence="7 8">DSM 44717</strain>
    </source>
</reference>
<dbReference type="RefSeq" id="WP_110036138.1">
    <property type="nucleotide sequence ID" value="NZ_JARWQV010000457.1"/>
</dbReference>
<keyword evidence="2 5" id="KW-0812">Transmembrane</keyword>